<comment type="caution">
    <text evidence="3">The sequence shown here is derived from an EMBL/GenBank/DDBJ whole genome shotgun (WGS) entry which is preliminary data.</text>
</comment>
<organism evidence="3 4">
    <name type="scientific">Nepenthes gracilis</name>
    <name type="common">Slender pitcher plant</name>
    <dbReference type="NCBI Taxonomy" id="150966"/>
    <lineage>
        <taxon>Eukaryota</taxon>
        <taxon>Viridiplantae</taxon>
        <taxon>Streptophyta</taxon>
        <taxon>Embryophyta</taxon>
        <taxon>Tracheophyta</taxon>
        <taxon>Spermatophyta</taxon>
        <taxon>Magnoliopsida</taxon>
        <taxon>eudicotyledons</taxon>
        <taxon>Gunneridae</taxon>
        <taxon>Pentapetalae</taxon>
        <taxon>Caryophyllales</taxon>
        <taxon>Nepenthaceae</taxon>
        <taxon>Nepenthes</taxon>
    </lineage>
</organism>
<protein>
    <submittedName>
        <fullName evidence="3">Uncharacterized protein</fullName>
    </submittedName>
</protein>
<sequence>MAQLPIKRGLSKYYGGKSESFTSLASVERIEDLPKRENRCRKKKMKLCDSYDGGFDGHKFQSPKATINRKSSSRGSALPTMARNDLIHSCRPPHLPVFKHF</sequence>
<evidence type="ECO:0000256" key="2">
    <source>
        <dbReference type="ARBA" id="ARBA00023242"/>
    </source>
</evidence>
<evidence type="ECO:0000313" key="4">
    <source>
        <dbReference type="Proteomes" id="UP001279734"/>
    </source>
</evidence>
<dbReference type="EMBL" id="BSYO01000004">
    <property type="protein sequence ID" value="GMH03347.1"/>
    <property type="molecule type" value="Genomic_DNA"/>
</dbReference>
<evidence type="ECO:0000313" key="3">
    <source>
        <dbReference type="EMBL" id="GMH03347.1"/>
    </source>
</evidence>
<dbReference type="PANTHER" id="PTHR33172">
    <property type="entry name" value="OS08G0516900 PROTEIN"/>
    <property type="match status" value="1"/>
</dbReference>
<reference evidence="3" key="1">
    <citation type="submission" date="2023-05" db="EMBL/GenBank/DDBJ databases">
        <title>Nepenthes gracilis genome sequencing.</title>
        <authorList>
            <person name="Fukushima K."/>
        </authorList>
    </citation>
    <scope>NUCLEOTIDE SEQUENCE</scope>
    <source>
        <strain evidence="3">SING2019-196</strain>
    </source>
</reference>
<gene>
    <name evidence="3" type="ORF">Nepgr_005186</name>
</gene>
<proteinExistence type="predicted"/>
<dbReference type="PANTHER" id="PTHR33172:SF29">
    <property type="entry name" value="OS06G0559400 PROTEIN"/>
    <property type="match status" value="1"/>
</dbReference>
<keyword evidence="2" id="KW-0539">Nucleus</keyword>
<comment type="subcellular location">
    <subcellularLocation>
        <location evidence="1">Nucleus</location>
    </subcellularLocation>
</comment>
<dbReference type="Proteomes" id="UP001279734">
    <property type="component" value="Unassembled WGS sequence"/>
</dbReference>
<dbReference type="InterPro" id="IPR051992">
    <property type="entry name" value="OxStress_Response_Reg"/>
</dbReference>
<name>A0AAD3S353_NEPGR</name>
<dbReference type="AlphaFoldDB" id="A0AAD3S353"/>
<keyword evidence="4" id="KW-1185">Reference proteome</keyword>
<evidence type="ECO:0000256" key="1">
    <source>
        <dbReference type="ARBA" id="ARBA00004123"/>
    </source>
</evidence>
<dbReference type="GO" id="GO:0005634">
    <property type="term" value="C:nucleus"/>
    <property type="evidence" value="ECO:0007669"/>
    <property type="project" value="UniProtKB-SubCell"/>
</dbReference>
<dbReference type="GO" id="GO:0006950">
    <property type="term" value="P:response to stress"/>
    <property type="evidence" value="ECO:0007669"/>
    <property type="project" value="UniProtKB-ARBA"/>
</dbReference>
<accession>A0AAD3S353</accession>